<evidence type="ECO:0000256" key="3">
    <source>
        <dbReference type="ARBA" id="ARBA00022537"/>
    </source>
</evidence>
<feature type="region of interest" description="Disordered" evidence="9">
    <location>
        <begin position="1404"/>
        <end position="1457"/>
    </location>
</feature>
<feature type="compositionally biased region" description="Basic and acidic residues" evidence="9">
    <location>
        <begin position="186"/>
        <end position="195"/>
    </location>
</feature>
<feature type="region of interest" description="Disordered" evidence="9">
    <location>
        <begin position="1845"/>
        <end position="1886"/>
    </location>
</feature>
<dbReference type="Pfam" id="PF00023">
    <property type="entry name" value="Ank"/>
    <property type="match status" value="1"/>
</dbReference>
<feature type="region of interest" description="Disordered" evidence="9">
    <location>
        <begin position="1149"/>
        <end position="1322"/>
    </location>
</feature>
<evidence type="ECO:0000256" key="9">
    <source>
        <dbReference type="SAM" id="MobiDB-lite"/>
    </source>
</evidence>
<feature type="repeat" description="ANK" evidence="8">
    <location>
        <begin position="96"/>
        <end position="122"/>
    </location>
</feature>
<evidence type="ECO:0000256" key="7">
    <source>
        <dbReference type="ARBA" id="ARBA00023298"/>
    </source>
</evidence>
<feature type="region of interest" description="Disordered" evidence="9">
    <location>
        <begin position="2016"/>
        <end position="2053"/>
    </location>
</feature>
<reference evidence="10" key="1">
    <citation type="submission" date="2018-10" db="EMBL/GenBank/DDBJ databases">
        <title>Transcriptome assembly of Aceria tosichella (Wheat curl mite) Type 2.</title>
        <authorList>
            <person name="Scully E.D."/>
            <person name="Geib S.M."/>
            <person name="Palmer N.A."/>
            <person name="Gupta A.K."/>
            <person name="Sarath G."/>
            <person name="Tatineni S."/>
        </authorList>
    </citation>
    <scope>NUCLEOTIDE SEQUENCE</scope>
    <source>
        <strain evidence="10">LincolnNE</strain>
    </source>
</reference>
<feature type="compositionally biased region" description="Polar residues" evidence="9">
    <location>
        <begin position="1240"/>
        <end position="1251"/>
    </location>
</feature>
<gene>
    <name evidence="10" type="primary">Anks1a</name>
    <name evidence="10" type="ORF">g.9178</name>
</gene>
<feature type="region of interest" description="Disordered" evidence="9">
    <location>
        <begin position="550"/>
        <end position="612"/>
    </location>
</feature>
<dbReference type="Pfam" id="PF12796">
    <property type="entry name" value="Ank_2"/>
    <property type="match status" value="2"/>
</dbReference>
<dbReference type="PANTHER" id="PTHR24174:SF1">
    <property type="entry name" value="IP14385P"/>
    <property type="match status" value="1"/>
</dbReference>
<feature type="region of interest" description="Disordered" evidence="9">
    <location>
        <begin position="1117"/>
        <end position="1137"/>
    </location>
</feature>
<feature type="compositionally biased region" description="Polar residues" evidence="9">
    <location>
        <begin position="2019"/>
        <end position="2028"/>
    </location>
</feature>
<feature type="compositionally biased region" description="Polar residues" evidence="9">
    <location>
        <begin position="1643"/>
        <end position="1654"/>
    </location>
</feature>
<feature type="compositionally biased region" description="Polar residues" evidence="9">
    <location>
        <begin position="1425"/>
        <end position="1457"/>
    </location>
</feature>
<keyword evidence="2" id="KW-0268">Exocytosis</keyword>
<dbReference type="InterPro" id="IPR033635">
    <property type="entry name" value="ANKS1/Caskin"/>
</dbReference>
<feature type="compositionally biased region" description="Low complexity" evidence="9">
    <location>
        <begin position="1178"/>
        <end position="1194"/>
    </location>
</feature>
<organism evidence="10">
    <name type="scientific">Aceria tosichella</name>
    <name type="common">wheat curl mite</name>
    <dbReference type="NCBI Taxonomy" id="561515"/>
    <lineage>
        <taxon>Eukaryota</taxon>
        <taxon>Metazoa</taxon>
        <taxon>Ecdysozoa</taxon>
        <taxon>Arthropoda</taxon>
        <taxon>Chelicerata</taxon>
        <taxon>Arachnida</taxon>
        <taxon>Acari</taxon>
        <taxon>Acariformes</taxon>
        <taxon>Trombidiformes</taxon>
        <taxon>Prostigmata</taxon>
        <taxon>Eupodina</taxon>
        <taxon>Eriophyoidea</taxon>
        <taxon>Eriophyidae</taxon>
        <taxon>Eriophyinae</taxon>
        <taxon>Aceriini</taxon>
        <taxon>Aceria</taxon>
    </lineage>
</organism>
<feature type="compositionally biased region" description="Polar residues" evidence="9">
    <location>
        <begin position="290"/>
        <end position="301"/>
    </location>
</feature>
<feature type="region of interest" description="Disordered" evidence="9">
    <location>
        <begin position="132"/>
        <end position="195"/>
    </location>
</feature>
<proteinExistence type="predicted"/>
<dbReference type="GO" id="GO:0006887">
    <property type="term" value="P:exocytosis"/>
    <property type="evidence" value="ECO:0007669"/>
    <property type="project" value="UniProtKB-KW"/>
</dbReference>
<feature type="compositionally biased region" description="Polar residues" evidence="9">
    <location>
        <begin position="150"/>
        <end position="164"/>
    </location>
</feature>
<feature type="repeat" description="ANK" evidence="8">
    <location>
        <begin position="63"/>
        <end position="95"/>
    </location>
</feature>
<feature type="compositionally biased region" description="Polar residues" evidence="9">
    <location>
        <begin position="1367"/>
        <end position="1380"/>
    </location>
</feature>
<feature type="region of interest" description="Disordered" evidence="9">
    <location>
        <begin position="1803"/>
        <end position="1828"/>
    </location>
</feature>
<keyword evidence="5" id="KW-0528">Neurotoxin</keyword>
<protein>
    <submittedName>
        <fullName evidence="10">Ankyrin repeat and SAM domain-containing protein 1A</fullName>
    </submittedName>
</protein>
<evidence type="ECO:0000256" key="5">
    <source>
        <dbReference type="ARBA" id="ARBA00023028"/>
    </source>
</evidence>
<feature type="region of interest" description="Disordered" evidence="9">
    <location>
        <begin position="1069"/>
        <end position="1095"/>
    </location>
</feature>
<feature type="compositionally biased region" description="Low complexity" evidence="9">
    <location>
        <begin position="135"/>
        <end position="149"/>
    </location>
</feature>
<evidence type="ECO:0000313" key="10">
    <source>
        <dbReference type="EMBL" id="MDE50976.1"/>
    </source>
</evidence>
<feature type="compositionally biased region" description="Low complexity" evidence="9">
    <location>
        <begin position="165"/>
        <end position="177"/>
    </location>
</feature>
<keyword evidence="5" id="KW-0638">Presynaptic neurotoxin</keyword>
<dbReference type="PROSITE" id="PS50088">
    <property type="entry name" value="ANK_REPEAT"/>
    <property type="match status" value="4"/>
</dbReference>
<dbReference type="GO" id="GO:0044231">
    <property type="term" value="C:host cell presynaptic membrane"/>
    <property type="evidence" value="ECO:0007669"/>
    <property type="project" value="UniProtKB-KW"/>
</dbReference>
<keyword evidence="6 8" id="KW-0040">ANK repeat</keyword>
<sequence>MTKERDKKLGRDRQLLEAAQLGQFNQLETILCQFQQLKTKKRSNPLASLRKCIGPSNIRDPVTGFTCLHYAALNGHSQCVQLILNHGARLNAVDYKGSSALHLAAWSGRLQVIKVLLAHSASSSSAVPNLRTVASGSHRSSSSPSSSLSQADGQTKSLTMLSARQQQQQVSKQQPQQRGTNDEDNNNSKHDEIDLDLRNNDGQTALLLAAQFGYTEVVGELIRHSANVNLRNNRLESPLDLACLNGHASTVRLLLNASQQLVLDLHRSHSTMPTSTLDHSIARDQSASIGAGETNSSQRQPRTGWASLLRGGGGGSGDHSGRAAGGKDCDKPTRRASLAPTKTPDLGAIKYHQLGSLDLSSGSERLLDHSPLHYAVRRCHVEIVSLLLEHYDANLFQLTSLGGVLHEIVLNNCDSMTAMSSDGSNATNYTNGDMLRLFLAHLSRISAGNIGETRARWNQLLGARNSRQQTVFDVINELNTQSSQDIKHNIFKLNEQIENSLKVHQQTLYQAQENNFDLGTVEQQPMMEQACREQLFSNARQINSFLTLRRPPNQRQHQPKFASKIPADYSNEKNGQHNNGFIGTQTIDRRVTSSTRNKNHAPLSNWGQQPIAPDSLANQNVLTRSVSNLINTNRPSGQSDLLAHQAQPYGSVDLDWCKLMAQKASGYESSKMHQEQLANVQQLVQRAANGLDGNYQASSALTSSGAQTRKKRSKSRDLGSLLMEANWNKQDTNNNNCELAQTTIVDGGEQVYDNQQMSIGHQQSATNHLVRSQTDCSHLLGRLFGGDGTEADMRLIERRFLPTDTLLRYNQPYQLQHQPRSSDNSSTLLATSHHHQYDHHHQDTRRLMPTAIAQQHSATLDRRAINRHYHVYDHEFYPPRLVANQAMLIKPKNHHNFTPAKINSGATSIADRQRQAAIAIVPPFVRSEANHQADQTPGMSDSNGRLSLNLDQRANSLVDQPGVYVANIDERQLSEQMNRFVKVGSRKSMPLPSVVGGGGNVHHAQRTRPIEADDNEQQQQQSLHGSQSFESHFGLESHQLHQQGLLFESTRQALMRDFDKMIGNELLHRNNKTSGDLSQVTTPMPHSLSSSSQSSSILTGVSLDMDTQGEHLIVSGTRVTMPPPQPASSSANANQATAGENCNRLAQHGQEVSQAGERHQRRRALNSNDDKPNTDNQSLLSHSSASSSSSSASHCAPAHRKPPQKPPRPSLKSQQIYKSLQLQDTTKTNPSAGAGDANRQPKSNLNIYDQPSLSLSQSSKLRDGSLASLDSASSPSAAAGIVPPPVPPLPTPKINHHHQSHNSITEPPNERPPPPPIQQTLVSPILTGPLNVITSDFKRTNYGAHAIKSSASSSNSPSSLSSASSSFRQNQPTNGSISSNHAQVLTSSSGFNARPTVPLPVDIDSGFCTSNSPASHDSESGGAGSDSNETSFYNKRSKPTSRSSGHTQSPPSPRTAQASIEEALIPLDEPIVTQEMANQTDMLGSVEAKDSLYERLKVCQIASEDDDSLELGSQVDMVFGWLGGATKENKEDSASLKCDYKNDKTNYENCIELQEALGTSAGERHEESVSGSLNPVQEQQIDESVGLKISPSTSMDITLGSNDLIEHDQTVPVAQCDDDCETPSRRRNVIGSSLGSDEAPCKTQASNSSNDQSPKQCKEITLKVVVDESNKLNNGDEVFYINPIELKKISCPTECNKSEAQTLTDEELCASVDKDSGYIRFTLRRRRCLNKSINQLQQAEDVTPNGAPSQDSDKASAIACFGSVEPEPNEVQTDSVDKESPVCQEVMPQPQTASMKTVSGDVINGTVTSRKPSADSLQADLSQVSSSSTSSEISIKSIVSLKRQQLAPEKKADERSQVLPPVGRETNPISEKSDATCVGPAGSDNNGEKVMLTKAAISKRAQCSLVGEAARRIENAAAAAASDTASIITSAGPTKQPIAAARKTLERRDSKALEDKVGVKPASVALPARRSICWPPLKSGGSESPAEEETSDPDSTVPKIGRVTANRLSFQKLIEENNKSNSFVSATSRPKPPPPAKPAGLMAAAQRFGNKIN</sequence>
<comment type="subcellular location">
    <subcellularLocation>
        <location evidence="1">Target cell membrane</location>
    </subcellularLocation>
</comment>
<feature type="repeat" description="ANK" evidence="8">
    <location>
        <begin position="201"/>
        <end position="233"/>
    </location>
</feature>
<dbReference type="PROSITE" id="PS50297">
    <property type="entry name" value="ANK_REP_REGION"/>
    <property type="match status" value="4"/>
</dbReference>
<dbReference type="Gene3D" id="1.25.40.20">
    <property type="entry name" value="Ankyrin repeat-containing domain"/>
    <property type="match status" value="3"/>
</dbReference>
<dbReference type="PANTHER" id="PTHR24174">
    <property type="entry name" value="ANKYRIN REPEAT AND STERILE ALPHA MOTIF DOMAIN-CONTAINING PROTEIN 1"/>
    <property type="match status" value="1"/>
</dbReference>
<feature type="compositionally biased region" description="Polar residues" evidence="9">
    <location>
        <begin position="1805"/>
        <end position="1821"/>
    </location>
</feature>
<evidence type="ECO:0000256" key="2">
    <source>
        <dbReference type="ARBA" id="ARBA00022483"/>
    </source>
</evidence>
<keyword evidence="3" id="KW-1052">Target cell membrane</keyword>
<dbReference type="EMBL" id="GGYP01006205">
    <property type="protein sequence ID" value="MDE50976.1"/>
    <property type="molecule type" value="Transcribed_RNA"/>
</dbReference>
<dbReference type="SUPFAM" id="SSF48403">
    <property type="entry name" value="Ankyrin repeat"/>
    <property type="match status" value="1"/>
</dbReference>
<keyword evidence="5" id="KW-0800">Toxin</keyword>
<dbReference type="InterPro" id="IPR036770">
    <property type="entry name" value="Ankyrin_rpt-contain_sf"/>
</dbReference>
<evidence type="ECO:0000256" key="1">
    <source>
        <dbReference type="ARBA" id="ARBA00004175"/>
    </source>
</evidence>
<feature type="compositionally biased region" description="Polar residues" evidence="9">
    <location>
        <begin position="576"/>
        <end position="596"/>
    </location>
</feature>
<feature type="region of interest" description="Disordered" evidence="9">
    <location>
        <begin position="1348"/>
        <end position="1380"/>
    </location>
</feature>
<feature type="region of interest" description="Disordered" evidence="9">
    <location>
        <begin position="1973"/>
        <end position="2002"/>
    </location>
</feature>
<feature type="region of interest" description="Disordered" evidence="9">
    <location>
        <begin position="1615"/>
        <end position="1654"/>
    </location>
</feature>
<feature type="compositionally biased region" description="Polar residues" evidence="9">
    <location>
        <begin position="1211"/>
        <end position="1231"/>
    </location>
</feature>
<evidence type="ECO:0000256" key="4">
    <source>
        <dbReference type="ARBA" id="ARBA00022737"/>
    </source>
</evidence>
<feature type="compositionally biased region" description="Low complexity" evidence="9">
    <location>
        <begin position="1349"/>
        <end position="1366"/>
    </location>
</feature>
<dbReference type="GO" id="GO:0044218">
    <property type="term" value="C:other organism cell membrane"/>
    <property type="evidence" value="ECO:0007669"/>
    <property type="project" value="UniProtKB-KW"/>
</dbReference>
<keyword evidence="4" id="KW-0677">Repeat</keyword>
<feature type="compositionally biased region" description="Basic and acidic residues" evidence="9">
    <location>
        <begin position="319"/>
        <end position="333"/>
    </location>
</feature>
<feature type="compositionally biased region" description="Low complexity" evidence="9">
    <location>
        <begin position="1252"/>
        <end position="1281"/>
    </location>
</feature>
<feature type="compositionally biased region" description="Low complexity" evidence="9">
    <location>
        <begin position="1127"/>
        <end position="1136"/>
    </location>
</feature>
<feature type="region of interest" description="Disordered" evidence="9">
    <location>
        <begin position="290"/>
        <end position="342"/>
    </location>
</feature>
<keyword evidence="7" id="KW-0472">Membrane</keyword>
<dbReference type="InterPro" id="IPR002110">
    <property type="entry name" value="Ankyrin_rpt"/>
</dbReference>
<name>A0A6G1SKA8_9ACAR</name>
<feature type="compositionally biased region" description="Pro residues" evidence="9">
    <location>
        <begin position="1282"/>
        <end position="1291"/>
    </location>
</feature>
<dbReference type="GO" id="GO:0005829">
    <property type="term" value="C:cytosol"/>
    <property type="evidence" value="ECO:0007669"/>
    <property type="project" value="TreeGrafter"/>
</dbReference>
<accession>A0A6G1SKA8</accession>
<evidence type="ECO:0000256" key="6">
    <source>
        <dbReference type="ARBA" id="ARBA00023043"/>
    </source>
</evidence>
<keyword evidence="7" id="KW-1053">Target membrane</keyword>
<dbReference type="SMART" id="SM00248">
    <property type="entry name" value="ANK"/>
    <property type="match status" value="5"/>
</dbReference>
<feature type="compositionally biased region" description="Polar residues" evidence="9">
    <location>
        <begin position="1072"/>
        <end position="1084"/>
    </location>
</feature>
<feature type="repeat" description="ANK" evidence="8">
    <location>
        <begin position="367"/>
        <end position="390"/>
    </location>
</feature>
<evidence type="ECO:0000256" key="8">
    <source>
        <dbReference type="PROSITE-ProRule" id="PRU00023"/>
    </source>
</evidence>